<dbReference type="PANTHER" id="PTHR10362">
    <property type="entry name" value="HISTIDINE AMMONIA-LYASE"/>
    <property type="match status" value="1"/>
</dbReference>
<evidence type="ECO:0000256" key="2">
    <source>
        <dbReference type="SAM" id="MobiDB-lite"/>
    </source>
</evidence>
<evidence type="ECO:0000313" key="4">
    <source>
        <dbReference type="Proteomes" id="UP000464186"/>
    </source>
</evidence>
<dbReference type="InterPro" id="IPR008948">
    <property type="entry name" value="L-Aspartase-like"/>
</dbReference>
<dbReference type="CDD" id="cd00332">
    <property type="entry name" value="PAL-HAL"/>
    <property type="match status" value="1"/>
</dbReference>
<name>A0A6P1NI05_9MICC</name>
<gene>
    <name evidence="3" type="ORF">GU243_03570</name>
</gene>
<dbReference type="InterPro" id="IPR001106">
    <property type="entry name" value="Aromatic_Lyase"/>
</dbReference>
<dbReference type="SUPFAM" id="SSF48557">
    <property type="entry name" value="L-aspartase-like"/>
    <property type="match status" value="1"/>
</dbReference>
<proteinExistence type="predicted"/>
<protein>
    <submittedName>
        <fullName evidence="3">Aromatic amino acid lyase</fullName>
    </submittedName>
</protein>
<keyword evidence="4" id="KW-1185">Reference proteome</keyword>
<dbReference type="InterPro" id="IPR024083">
    <property type="entry name" value="Fumarase/histidase_N"/>
</dbReference>
<reference evidence="3 4" key="1">
    <citation type="submission" date="2020-01" db="EMBL/GenBank/DDBJ databases">
        <title>Pseudarthrobacter psychrotolerans sp. nov., isolated from antarctic soil.</title>
        <authorList>
            <person name="Shin Y."/>
            <person name="Park W."/>
        </authorList>
    </citation>
    <scope>NUCLEOTIDE SEQUENCE [LARGE SCALE GENOMIC DNA]</scope>
    <source>
        <strain evidence="3 4">YJ56</strain>
    </source>
</reference>
<accession>A0A6P1NI05</accession>
<dbReference type="KEGG" id="psey:GU243_03570"/>
<dbReference type="AlphaFoldDB" id="A0A6P1NI05"/>
<dbReference type="Gene3D" id="1.10.275.10">
    <property type="entry name" value="Fumarase/aspartase (N-terminal domain)"/>
    <property type="match status" value="1"/>
</dbReference>
<organism evidence="3 4">
    <name type="scientific">Pseudarthrobacter psychrotolerans</name>
    <dbReference type="NCBI Taxonomy" id="2697569"/>
    <lineage>
        <taxon>Bacteria</taxon>
        <taxon>Bacillati</taxon>
        <taxon>Actinomycetota</taxon>
        <taxon>Actinomycetes</taxon>
        <taxon>Micrococcales</taxon>
        <taxon>Micrococcaceae</taxon>
        <taxon>Pseudarthrobacter</taxon>
    </lineage>
</organism>
<dbReference type="GO" id="GO:0016841">
    <property type="term" value="F:ammonia-lyase activity"/>
    <property type="evidence" value="ECO:0007669"/>
    <property type="project" value="UniProtKB-ARBA"/>
</dbReference>
<dbReference type="Gene3D" id="1.20.200.10">
    <property type="entry name" value="Fumarase/aspartase (Central domain)"/>
    <property type="match status" value="1"/>
</dbReference>
<evidence type="ECO:0000256" key="1">
    <source>
        <dbReference type="ARBA" id="ARBA00023239"/>
    </source>
</evidence>
<dbReference type="Proteomes" id="UP000464186">
    <property type="component" value="Chromosome"/>
</dbReference>
<keyword evidence="1 3" id="KW-0456">Lyase</keyword>
<evidence type="ECO:0000313" key="3">
    <source>
        <dbReference type="EMBL" id="QHK18988.1"/>
    </source>
</evidence>
<sequence length="507" mass="52632">MEPVTISDLPMTQEELVAVAQGTPLVLGEPAKARIAASRALLDEAMSSGDAIYGVSTSVGHGKDTRVPREELEQLQQFLVASHGGAFGPLLDRTVVRAAMAVRVCGMARGGSGASPAAADTLMAMLNAGVHPVLHSTGSVGAADISPMAGIAQVAVGTGTAEFRGEVLPGAEALLRAGIEPLRLQGRDGLALISANGVSIGHGALVLARAARTARAADQAVVLSIEATRGNPSGFSAPAAAAKPYPGQVAAAAHLHELLKGSQLLTRDGPRSVQDALSFRVVPQVHGAFREFLATAGRAVDTELNSASDNPLIDVESGSVLSNGNFHPMVLAIAFDALRVALVHVGQLSERRMSHLWTAVMAAMKSGPPPGNRGPAAAPGMQLRYAGSACYTELRLLAAPATLDSTVLDVGVEDHATGAMLSVRTTEQALCLLEDLLAIEVLPAADLLRVSPREHSVPGPRRFSGSPRRRRPAQDRPRTSTGICGNAFPETRRTRPARGRGSPQVQR</sequence>
<dbReference type="Pfam" id="PF00221">
    <property type="entry name" value="Lyase_aromatic"/>
    <property type="match status" value="1"/>
</dbReference>
<feature type="region of interest" description="Disordered" evidence="2">
    <location>
        <begin position="453"/>
        <end position="507"/>
    </location>
</feature>
<dbReference type="EMBL" id="CP047898">
    <property type="protein sequence ID" value="QHK18988.1"/>
    <property type="molecule type" value="Genomic_DNA"/>
</dbReference>